<organism evidence="3 4">
    <name type="scientific">Sphingobium rhizovicinum</name>
    <dbReference type="NCBI Taxonomy" id="432308"/>
    <lineage>
        <taxon>Bacteria</taxon>
        <taxon>Pseudomonadati</taxon>
        <taxon>Pseudomonadota</taxon>
        <taxon>Alphaproteobacteria</taxon>
        <taxon>Sphingomonadales</taxon>
        <taxon>Sphingomonadaceae</taxon>
        <taxon>Sphingobium</taxon>
    </lineage>
</organism>
<dbReference type="Gene3D" id="3.40.960.10">
    <property type="entry name" value="VSR Endonuclease"/>
    <property type="match status" value="1"/>
</dbReference>
<evidence type="ECO:0000313" key="4">
    <source>
        <dbReference type="Proteomes" id="UP001595681"/>
    </source>
</evidence>
<dbReference type="RefSeq" id="WP_380792968.1">
    <property type="nucleotide sequence ID" value="NZ_JBHRVU010000004.1"/>
</dbReference>
<keyword evidence="3" id="KW-0378">Hydrolase</keyword>
<gene>
    <name evidence="3" type="ORF">ACFOKF_02920</name>
</gene>
<sequence length="128" mass="14154">MRARELRRAATDAEKRLWALLRQRLPAAKFRRQVPLGPYFADFASHAGRLILEIDGGQHDEATDADRTAFLNGEGYHVIRFWNHDVMQNPEGVLATIAAAFTPHPPVADATGPSLSHKGRGVGTDRSE</sequence>
<dbReference type="EMBL" id="JBHRVU010000004">
    <property type="protein sequence ID" value="MFC3440158.1"/>
    <property type="molecule type" value="Genomic_DNA"/>
</dbReference>
<dbReference type="SUPFAM" id="SSF52980">
    <property type="entry name" value="Restriction endonuclease-like"/>
    <property type="match status" value="1"/>
</dbReference>
<feature type="domain" description="DUF559" evidence="2">
    <location>
        <begin position="2"/>
        <end position="100"/>
    </location>
</feature>
<dbReference type="Pfam" id="PF04480">
    <property type="entry name" value="DUF559"/>
    <property type="match status" value="1"/>
</dbReference>
<comment type="caution">
    <text evidence="3">The sequence shown here is derived from an EMBL/GenBank/DDBJ whole genome shotgun (WGS) entry which is preliminary data.</text>
</comment>
<evidence type="ECO:0000313" key="3">
    <source>
        <dbReference type="EMBL" id="MFC3440158.1"/>
    </source>
</evidence>
<proteinExistence type="predicted"/>
<keyword evidence="4" id="KW-1185">Reference proteome</keyword>
<evidence type="ECO:0000256" key="1">
    <source>
        <dbReference type="SAM" id="MobiDB-lite"/>
    </source>
</evidence>
<accession>A0ABV7NBP1</accession>
<dbReference type="Proteomes" id="UP001595681">
    <property type="component" value="Unassembled WGS sequence"/>
</dbReference>
<keyword evidence="3" id="KW-0255">Endonuclease</keyword>
<dbReference type="PANTHER" id="PTHR38590">
    <property type="entry name" value="BLL0828 PROTEIN"/>
    <property type="match status" value="1"/>
</dbReference>
<keyword evidence="3" id="KW-0540">Nuclease</keyword>
<dbReference type="InterPro" id="IPR007569">
    <property type="entry name" value="DUF559"/>
</dbReference>
<dbReference type="CDD" id="cd01038">
    <property type="entry name" value="Endonuclease_DUF559"/>
    <property type="match status" value="1"/>
</dbReference>
<dbReference type="InterPro" id="IPR011335">
    <property type="entry name" value="Restrct_endonuc-II-like"/>
</dbReference>
<reference evidence="4" key="1">
    <citation type="journal article" date="2019" name="Int. J. Syst. Evol. Microbiol.">
        <title>The Global Catalogue of Microorganisms (GCM) 10K type strain sequencing project: providing services to taxonomists for standard genome sequencing and annotation.</title>
        <authorList>
            <consortium name="The Broad Institute Genomics Platform"/>
            <consortium name="The Broad Institute Genome Sequencing Center for Infectious Disease"/>
            <person name="Wu L."/>
            <person name="Ma J."/>
        </authorList>
    </citation>
    <scope>NUCLEOTIDE SEQUENCE [LARGE SCALE GENOMIC DNA]</scope>
    <source>
        <strain evidence="4">CCM 7491</strain>
    </source>
</reference>
<dbReference type="InterPro" id="IPR047216">
    <property type="entry name" value="Endonuclease_DUF559_bact"/>
</dbReference>
<name>A0ABV7NBP1_9SPHN</name>
<protein>
    <submittedName>
        <fullName evidence="3">Endonuclease domain-containing protein</fullName>
    </submittedName>
</protein>
<dbReference type="PANTHER" id="PTHR38590:SF1">
    <property type="entry name" value="BLL0828 PROTEIN"/>
    <property type="match status" value="1"/>
</dbReference>
<dbReference type="GO" id="GO:0004519">
    <property type="term" value="F:endonuclease activity"/>
    <property type="evidence" value="ECO:0007669"/>
    <property type="project" value="UniProtKB-KW"/>
</dbReference>
<feature type="region of interest" description="Disordered" evidence="1">
    <location>
        <begin position="105"/>
        <end position="128"/>
    </location>
</feature>
<evidence type="ECO:0000259" key="2">
    <source>
        <dbReference type="Pfam" id="PF04480"/>
    </source>
</evidence>